<comment type="caution">
    <text evidence="2">The sequence shown here is derived from an EMBL/GenBank/DDBJ whole genome shotgun (WGS) entry which is preliminary data.</text>
</comment>
<keyword evidence="2" id="KW-0560">Oxidoreductase</keyword>
<dbReference type="Pfam" id="PF16363">
    <property type="entry name" value="GDP_Man_Dehyd"/>
    <property type="match status" value="1"/>
</dbReference>
<dbReference type="InterPro" id="IPR016040">
    <property type="entry name" value="NAD(P)-bd_dom"/>
</dbReference>
<sequence length="322" mass="36390">MKSLVTGAGGMVGSHMVEQLYYRGDEVIGIWHKNKKNVEQVEVPIKFVQCDLRYGQGVDQLIMDNLPDEIYHLAAQSYPTVSWVSPSETIDVNLCGQIAVFEAIKKAKKYVKPDYDPMVVVACSSAEYGETLNKLEGSEVYVKETAELLPLHPYGVSKVGQDLFAFQYFMNDHIRCIRARIFNSTGTRKVNDVTSDFTKRAVLAERSGDHTLRVGNLDTHRAIMDQRDLVNALILLAAKGQAGDVYNVSSEYVYQMRDIVTMIEEVIGFKFNIEVDPALLRPTDERIIVGDINKLKVATGWNQEIPMKQTVVDMLDYWRKVL</sequence>
<dbReference type="SUPFAM" id="SSF51735">
    <property type="entry name" value="NAD(P)-binding Rossmann-fold domains"/>
    <property type="match status" value="1"/>
</dbReference>
<organism evidence="2">
    <name type="scientific">bioreactor metagenome</name>
    <dbReference type="NCBI Taxonomy" id="1076179"/>
    <lineage>
        <taxon>unclassified sequences</taxon>
        <taxon>metagenomes</taxon>
        <taxon>ecological metagenomes</taxon>
    </lineage>
</organism>
<dbReference type="EC" id="1.1.1.281" evidence="2"/>
<gene>
    <name evidence="2" type="primary">rmd_4</name>
    <name evidence="2" type="ORF">SDC9_83509</name>
</gene>
<reference evidence="2" key="1">
    <citation type="submission" date="2019-08" db="EMBL/GenBank/DDBJ databases">
        <authorList>
            <person name="Kucharzyk K."/>
            <person name="Murdoch R.W."/>
            <person name="Higgins S."/>
            <person name="Loffler F."/>
        </authorList>
    </citation>
    <scope>NUCLEOTIDE SEQUENCE</scope>
</reference>
<dbReference type="InterPro" id="IPR036291">
    <property type="entry name" value="NAD(P)-bd_dom_sf"/>
</dbReference>
<feature type="domain" description="NAD(P)-binding" evidence="1">
    <location>
        <begin position="4"/>
        <end position="314"/>
    </location>
</feature>
<proteinExistence type="predicted"/>
<dbReference type="EMBL" id="VSSQ01007765">
    <property type="protein sequence ID" value="MPM36905.1"/>
    <property type="molecule type" value="Genomic_DNA"/>
</dbReference>
<name>A0A644Z7Q5_9ZZZZ</name>
<evidence type="ECO:0000259" key="1">
    <source>
        <dbReference type="Pfam" id="PF16363"/>
    </source>
</evidence>
<dbReference type="AlphaFoldDB" id="A0A644Z7Q5"/>
<dbReference type="PANTHER" id="PTHR43000">
    <property type="entry name" value="DTDP-D-GLUCOSE 4,6-DEHYDRATASE-RELATED"/>
    <property type="match status" value="1"/>
</dbReference>
<dbReference type="GO" id="GO:0033705">
    <property type="term" value="F:GDP-4-dehydro-6-deoxy-D-mannose reductase activity"/>
    <property type="evidence" value="ECO:0007669"/>
    <property type="project" value="UniProtKB-EC"/>
</dbReference>
<accession>A0A644Z7Q5</accession>
<dbReference type="Gene3D" id="3.40.50.720">
    <property type="entry name" value="NAD(P)-binding Rossmann-like Domain"/>
    <property type="match status" value="1"/>
</dbReference>
<evidence type="ECO:0000313" key="2">
    <source>
        <dbReference type="EMBL" id="MPM36905.1"/>
    </source>
</evidence>
<dbReference type="Gene3D" id="3.90.25.10">
    <property type="entry name" value="UDP-galactose 4-epimerase, domain 1"/>
    <property type="match status" value="1"/>
</dbReference>
<protein>
    <submittedName>
        <fullName evidence="2">GDP-6-deoxy-D-mannose reductase</fullName>
        <ecNumber evidence="2">1.1.1.281</ecNumber>
    </submittedName>
</protein>